<organism evidence="2 3">
    <name type="scientific">Phaseolus angularis</name>
    <name type="common">Azuki bean</name>
    <name type="synonym">Vigna angularis</name>
    <dbReference type="NCBI Taxonomy" id="3914"/>
    <lineage>
        <taxon>Eukaryota</taxon>
        <taxon>Viridiplantae</taxon>
        <taxon>Streptophyta</taxon>
        <taxon>Embryophyta</taxon>
        <taxon>Tracheophyta</taxon>
        <taxon>Spermatophyta</taxon>
        <taxon>Magnoliopsida</taxon>
        <taxon>eudicotyledons</taxon>
        <taxon>Gunneridae</taxon>
        <taxon>Pentapetalae</taxon>
        <taxon>rosids</taxon>
        <taxon>fabids</taxon>
        <taxon>Fabales</taxon>
        <taxon>Fabaceae</taxon>
        <taxon>Papilionoideae</taxon>
        <taxon>50 kb inversion clade</taxon>
        <taxon>NPAAA clade</taxon>
        <taxon>indigoferoid/millettioid clade</taxon>
        <taxon>Phaseoleae</taxon>
        <taxon>Vigna</taxon>
    </lineage>
</organism>
<evidence type="ECO:0000313" key="2">
    <source>
        <dbReference type="EMBL" id="KOM25201.1"/>
    </source>
</evidence>
<feature type="compositionally biased region" description="Polar residues" evidence="1">
    <location>
        <begin position="1"/>
        <end position="18"/>
    </location>
</feature>
<name>A0A0L9T4B6_PHAAN</name>
<evidence type="ECO:0000313" key="3">
    <source>
        <dbReference type="Proteomes" id="UP000053144"/>
    </source>
</evidence>
<dbReference type="EMBL" id="KQ258255">
    <property type="protein sequence ID" value="KOM25201.1"/>
    <property type="molecule type" value="Genomic_DNA"/>
</dbReference>
<protein>
    <recommendedName>
        <fullName evidence="4">t-SNARE coiled-coil homology domain-containing protein</fullName>
    </recommendedName>
</protein>
<dbReference type="Gramene" id="KOM25201">
    <property type="protein sequence ID" value="KOM25201"/>
    <property type="gene ID" value="LR48_Vigan53s001600"/>
</dbReference>
<accession>A0A0L9T4B6</accession>
<proteinExistence type="predicted"/>
<dbReference type="Proteomes" id="UP000053144">
    <property type="component" value="Unassembled WGS sequence"/>
</dbReference>
<sequence length="123" mass="13896">MTIGHTTIDSFGLTQNPDNRWVHKNSPPPPQCHNEARSQQQPPPPLLQQQTTSFDDVMRGINDLRTFVGGNFNTMNESINASFEQLELNMGDRFDTIDSRVEHPEHNIGYLRRHFGPHGGSSS</sequence>
<dbReference type="AlphaFoldDB" id="A0A0L9T4B6"/>
<gene>
    <name evidence="2" type="ORF">LR48_Vigan53s001600</name>
</gene>
<evidence type="ECO:0000256" key="1">
    <source>
        <dbReference type="SAM" id="MobiDB-lite"/>
    </source>
</evidence>
<reference evidence="3" key="1">
    <citation type="journal article" date="2015" name="Proc. Natl. Acad. Sci. U.S.A.">
        <title>Genome sequencing of adzuki bean (Vigna angularis) provides insight into high starch and low fat accumulation and domestication.</title>
        <authorList>
            <person name="Yang K."/>
            <person name="Tian Z."/>
            <person name="Chen C."/>
            <person name="Luo L."/>
            <person name="Zhao B."/>
            <person name="Wang Z."/>
            <person name="Yu L."/>
            <person name="Li Y."/>
            <person name="Sun Y."/>
            <person name="Li W."/>
            <person name="Chen Y."/>
            <person name="Li Y."/>
            <person name="Zhang Y."/>
            <person name="Ai D."/>
            <person name="Zhao J."/>
            <person name="Shang C."/>
            <person name="Ma Y."/>
            <person name="Wu B."/>
            <person name="Wang M."/>
            <person name="Gao L."/>
            <person name="Sun D."/>
            <person name="Zhang P."/>
            <person name="Guo F."/>
            <person name="Wang W."/>
            <person name="Li Y."/>
            <person name="Wang J."/>
            <person name="Varshney R.K."/>
            <person name="Wang J."/>
            <person name="Ling H.Q."/>
            <person name="Wan P."/>
        </authorList>
    </citation>
    <scope>NUCLEOTIDE SEQUENCE</scope>
    <source>
        <strain evidence="3">cv. Jingnong 6</strain>
    </source>
</reference>
<feature type="region of interest" description="Disordered" evidence="1">
    <location>
        <begin position="1"/>
        <end position="51"/>
    </location>
</feature>
<evidence type="ECO:0008006" key="4">
    <source>
        <dbReference type="Google" id="ProtNLM"/>
    </source>
</evidence>